<keyword evidence="2" id="KW-0963">Cytoplasm</keyword>
<evidence type="ECO:0000256" key="3">
    <source>
        <dbReference type="ARBA" id="ARBA00022553"/>
    </source>
</evidence>
<name>A0A6J1L4C0_DROHY</name>
<protein>
    <submittedName>
        <fullName evidence="9">Early endosome antigen 1 isoform X1</fullName>
    </submittedName>
</protein>
<reference evidence="9" key="1">
    <citation type="submission" date="2025-08" db="UniProtKB">
        <authorList>
            <consortium name="RefSeq"/>
        </authorList>
    </citation>
    <scope>IDENTIFICATION</scope>
    <source>
        <strain evidence="9">15085-1641.00</strain>
        <tissue evidence="9">Whole body</tissue>
    </source>
</reference>
<evidence type="ECO:0000256" key="4">
    <source>
        <dbReference type="ARBA" id="ARBA00023054"/>
    </source>
</evidence>
<feature type="coiled-coil region" evidence="5">
    <location>
        <begin position="260"/>
        <end position="407"/>
    </location>
</feature>
<feature type="compositionally biased region" description="Basic residues" evidence="6">
    <location>
        <begin position="1751"/>
        <end position="1760"/>
    </location>
</feature>
<dbReference type="RefSeq" id="XP_023161285.2">
    <property type="nucleotide sequence ID" value="XM_023305517.2"/>
</dbReference>
<feature type="compositionally biased region" description="Basic and acidic residues" evidence="6">
    <location>
        <begin position="1604"/>
        <end position="1613"/>
    </location>
</feature>
<evidence type="ECO:0000256" key="6">
    <source>
        <dbReference type="SAM" id="MobiDB-lite"/>
    </source>
</evidence>
<keyword evidence="3" id="KW-0597">Phosphoprotein</keyword>
<evidence type="ECO:0000256" key="2">
    <source>
        <dbReference type="ARBA" id="ARBA00022490"/>
    </source>
</evidence>
<comment type="subcellular location">
    <subcellularLocation>
        <location evidence="1">Cytoplasm</location>
    </subcellularLocation>
</comment>
<feature type="coiled-coil region" evidence="5">
    <location>
        <begin position="503"/>
        <end position="530"/>
    </location>
</feature>
<sequence length="2107" mass="240692">MELRVWKAILLQWVRKCNFIADVTCLEDSDIEEFFTHYAQFSQVELTAEQPALSPLSLTFSSGQLLTFLRDIYPNFKPLLESNGRIMTTDYIYVYTLLMHYTCVQSPNEYFHNICRNLPDITQQCIADFFQQTIKNPELTRNCLRETIASISDIAESNVADLTPIQTKSRGCTSFSSERNGCEVKSSELESNNKDSATIDNDATASTNFATPIPVQRELTSLLEVSQNQAPSTPKTVLLEQRTRELLGLRAQLETERYEKAVLEDQILENEQLINSLSKENKVKKKQLAKLTASLEYENDECNYMQNSMPNEFENLKRQLLKEINNKDAMLAESKEEMQELKNKYDKLADKLKLSEKQMLVCMDKINDLELRLENATLLLTEKDDDIACLQRDKLELQQCLQEARAELHNGREVLNASSDLLETSQSTASMNTTPETLACSVIDKQLREKELENVELRDQLEAIWKEKKSILENLLTIVQHYQLEMPPAPDDSQILDLVGRSMDQLNVRFEKEQLRVKELQAQYDTLHQRNIQNEEIIQRQQESRAKKLDQALEQSQLILLEGIKKCRVRDNEIRYLAKISADIEKKDEELEQLGCEIIQLSSRNHILEERVSTEEKCALSRGQELKAQQIRLHSQEKLIDKQQQQINENQQQLQCFIDTIGSRFDLHSSSAGISDKSLKQVEKMLISWQDQMQIKLKHSESEILNQSRYLTAVDRIVIDILSALNAHTKSSIENNNISNDPLLKKLVFVQNQLSQFVTEYDQLTKKCKALNQSLIQSVEVKRQEHDALQKEHKETILKLTDKLNQLQSQCDKVMKELQQKNAECEEMSEKLQVEKELRNKVDSNDVTRVNGDLGNVNGKDSAEQMLHEEELKTELIDANMNQSQLVREPETTTEEATVQNGNQIEVQCQLEQAKIKEELNESNEKQKQLEQELKEKAELVQKSESTIQALQEEIVVQTQQSDMSKAELKNTQQKLEEAQQQLETALQQLQKEESLVVQVNELEDLIKVEQSKNLSLEQAQIHQMEQKRVIEKQLTDMQYLFAKREDELEKSKAQLDSSTKRLEKIAIKLGEQQAILSKTQREMAQAKLKQSEQAELIAVLQHEKDGLQLELRKNKERANRSEEKQASLEQQRIAAEADRDATHEQLMKLERDSKKANSSIRDLQQQMKNIENEKVSLVLEVGGLNSEIVQQQKRIADLSGQLQQANGTMSSLILANENNAATAEQVVKERSNVLQLQSQLAEARQELEGMKHMHESMQCELGDKMKELELERSKSKDRESHYQRKLNNLNDELKKCNEEIADARNNHEKLLDTLEKESRTSTELLEAQQQLQQQRAQLHQRELDCQILQAKYRETKEEMARCEQKLKDQRLEMEGKLEKMKSKMRTLYTAEVTRIKEKQERDAASNKVELEKLNGQITKYEEHTRKLANQIVRLNEKLLEQQKKYAILSTKLRHLQEAEQPSTALATGEDWQPFKRPCAPSANLGSNLAMEDEEGEVFNNTYLTDLKLGTVPNMTAEELQYRNSLQPPHLKSAYAAQYDLGTQEDDIKDGPHSLDDSMSALLSTTDNNGLGTRKKSMGTHYKRPGPPTPSKNGGRLSFGGSEPPREILRETCDNNGTAKTPARFKIFTSRFSIGSSGIGGGGHCLPRDERRRQRKQNLLKGIMHRRNLQAAFCTSTPRSSRSFYDGPPDAQELQKQVQDVTPHLADAAMPLPLDVANGQGGRPSICRRRLITTSSSGSLASTCQSGSSGRQRKSSARLPYHRLGNRGRSRARLSSTSQMSLKRMQQRNKIKDQRIGCFDRGRHLCDAEIDVTEEDAKQTLQVGNGTYALDEPNENNNYCVHNRNDSMMVMGATMLLDKQTWNCMNIKMESELEQSTEEAATFNVDRATVNSSFTKWEEEEHPALLKALAAKYDYDLDSNLTALQQFEEDHVCAWLSDGANISVGAVNHLSHDIHFEELCRQTASTAPFELQPLKYSPGLVEIVQHKKPLSASNITDNTSTVSCTTNCSSLQSWTTYSLSHIRTHRLPQINVTTMDRLSDLKHLPNHKQGNILMRLWHRQWRRMGVKKSLGLGILLFIVLTPFSSFLIATAAVGLFALAYLAISSSK</sequence>
<evidence type="ECO:0000256" key="1">
    <source>
        <dbReference type="ARBA" id="ARBA00004496"/>
    </source>
</evidence>
<keyword evidence="4 5" id="KW-0175">Coiled coil</keyword>
<dbReference type="PANTHER" id="PTHR18902">
    <property type="entry name" value="NUCLEAR MITOTIC APPARATUS PROTEIN 1-RELATED"/>
    <property type="match status" value="1"/>
</dbReference>
<gene>
    <name evidence="9" type="primary">LOC111592999</name>
</gene>
<evidence type="ECO:0000256" key="5">
    <source>
        <dbReference type="SAM" id="Coils"/>
    </source>
</evidence>
<feature type="coiled-coil region" evidence="5">
    <location>
        <begin position="909"/>
        <end position="1020"/>
    </location>
</feature>
<feature type="coiled-coil region" evidence="5">
    <location>
        <begin position="754"/>
        <end position="838"/>
    </location>
</feature>
<keyword evidence="7" id="KW-0812">Transmembrane</keyword>
<feature type="coiled-coil region" evidence="5">
    <location>
        <begin position="577"/>
        <end position="660"/>
    </location>
</feature>
<dbReference type="GeneID" id="111592999"/>
<evidence type="ECO:0000313" key="9">
    <source>
        <dbReference type="RefSeq" id="XP_023161285.2"/>
    </source>
</evidence>
<keyword evidence="7" id="KW-1133">Transmembrane helix</keyword>
<feature type="transmembrane region" description="Helical" evidence="7">
    <location>
        <begin position="2070"/>
        <end position="2103"/>
    </location>
</feature>
<dbReference type="PANTHER" id="PTHR18902:SF25">
    <property type="entry name" value="GRIP AND COILED-COIL DOMAIN-CONTAINING PROTEIN 2"/>
    <property type="match status" value="1"/>
</dbReference>
<dbReference type="GO" id="GO:0005794">
    <property type="term" value="C:Golgi apparatus"/>
    <property type="evidence" value="ECO:0007669"/>
    <property type="project" value="TreeGrafter"/>
</dbReference>
<keyword evidence="7" id="KW-0472">Membrane</keyword>
<dbReference type="OrthoDB" id="2436455at2759"/>
<evidence type="ECO:0000256" key="7">
    <source>
        <dbReference type="SAM" id="Phobius"/>
    </source>
</evidence>
<feature type="region of interest" description="Disordered" evidence="6">
    <location>
        <begin position="1563"/>
        <end position="1619"/>
    </location>
</feature>
<keyword evidence="8" id="KW-1185">Reference proteome</keyword>
<feature type="region of interest" description="Disordered" evidence="6">
    <location>
        <begin position="1738"/>
        <end position="1760"/>
    </location>
</feature>
<feature type="compositionally biased region" description="Basic residues" evidence="6">
    <location>
        <begin position="1573"/>
        <end position="1584"/>
    </location>
</feature>
<dbReference type="KEGG" id="dhe:111592999"/>
<evidence type="ECO:0000313" key="8">
    <source>
        <dbReference type="Proteomes" id="UP000504633"/>
    </source>
</evidence>
<dbReference type="CTD" id="44839"/>
<proteinExistence type="predicted"/>
<accession>A0A6J1L4C0</accession>
<dbReference type="InterPro" id="IPR051841">
    <property type="entry name" value="MT-Golgi_org_protein"/>
</dbReference>
<feature type="coiled-coil region" evidence="5">
    <location>
        <begin position="1098"/>
        <end position="1452"/>
    </location>
</feature>
<dbReference type="Gene3D" id="1.20.5.1160">
    <property type="entry name" value="Vasodilator-stimulated phosphoprotein"/>
    <property type="match status" value="1"/>
</dbReference>
<dbReference type="Proteomes" id="UP000504633">
    <property type="component" value="Unplaced"/>
</dbReference>
<organism evidence="8 9">
    <name type="scientific">Drosophila hydei</name>
    <name type="common">Fruit fly</name>
    <dbReference type="NCBI Taxonomy" id="7224"/>
    <lineage>
        <taxon>Eukaryota</taxon>
        <taxon>Metazoa</taxon>
        <taxon>Ecdysozoa</taxon>
        <taxon>Arthropoda</taxon>
        <taxon>Hexapoda</taxon>
        <taxon>Insecta</taxon>
        <taxon>Pterygota</taxon>
        <taxon>Neoptera</taxon>
        <taxon>Endopterygota</taxon>
        <taxon>Diptera</taxon>
        <taxon>Brachycera</taxon>
        <taxon>Muscomorpha</taxon>
        <taxon>Ephydroidea</taxon>
        <taxon>Drosophilidae</taxon>
        <taxon>Drosophila</taxon>
    </lineage>
</organism>